<name>A0A1S6U7F0_9BACT</name>
<keyword evidence="2" id="KW-1185">Reference proteome</keyword>
<accession>A0A1S6U7F0</accession>
<evidence type="ECO:0000313" key="2">
    <source>
        <dbReference type="Proteomes" id="UP000190868"/>
    </source>
</evidence>
<dbReference type="Proteomes" id="UP000190868">
    <property type="component" value="Chromosome"/>
</dbReference>
<gene>
    <name evidence="1" type="ORF">CPIN18021_0790</name>
</gene>
<evidence type="ECO:0008006" key="3">
    <source>
        <dbReference type="Google" id="ProtNLM"/>
    </source>
</evidence>
<protein>
    <recommendedName>
        <fullName evidence="3">Periplasmic protein</fullName>
    </recommendedName>
</protein>
<dbReference type="KEGG" id="cpin:CPIN18020_0786"/>
<organism evidence="1 2">
    <name type="scientific">Campylobacter pinnipediorum subsp. caledonicus</name>
    <dbReference type="NCBI Taxonomy" id="1874362"/>
    <lineage>
        <taxon>Bacteria</taxon>
        <taxon>Pseudomonadati</taxon>
        <taxon>Campylobacterota</taxon>
        <taxon>Epsilonproteobacteria</taxon>
        <taxon>Campylobacterales</taxon>
        <taxon>Campylobacteraceae</taxon>
        <taxon>Campylobacter</taxon>
    </lineage>
</organism>
<proteinExistence type="predicted"/>
<dbReference type="AlphaFoldDB" id="A0A1S6U7F0"/>
<sequence>MHKHALLSIIVILFCALIFSGVGLYRFANNNLSEAPEIKVLNETQNNLDKSNKKKDWVGELANMPKTEYILPTNQIYIHYSYPIQSDTKTAYELIVDKSDIYSMFCIKQTLYNENVDFTIVKDGNLNKVFLNTSDSKLLQDIILKLKSYDINSNVIEVKI</sequence>
<evidence type="ECO:0000313" key="1">
    <source>
        <dbReference type="EMBL" id="AQW87602.1"/>
    </source>
</evidence>
<reference evidence="2" key="1">
    <citation type="submission" date="2016-09" db="EMBL/GenBank/DDBJ databases">
        <title>Comparative genomics of the Campylobacter concisus group.</title>
        <authorList>
            <person name="Miller W.G."/>
            <person name="Yee E."/>
            <person name="Chapman M.H."/>
            <person name="Huynh S."/>
            <person name="Bono J.L."/>
            <person name="On S.L.W."/>
            <person name="StLeger J."/>
            <person name="Foster G."/>
            <person name="Parker C.T."/>
        </authorList>
    </citation>
    <scope>NUCLEOTIDE SEQUENCE [LARGE SCALE GENOMIC DNA]</scope>
    <source>
        <strain evidence="2">RM18021</strain>
    </source>
</reference>
<dbReference type="EMBL" id="CP017258">
    <property type="protein sequence ID" value="AQW87602.1"/>
    <property type="molecule type" value="Genomic_DNA"/>
</dbReference>